<accession>A0A3N7F3H9</accession>
<sequence length="123" mass="13923">MVGSNYSAILLLLIIYLFIMNMFTDFSIISWNVRGGANKIRKCHCKELVRYSPPLFVLLETHANFLKVKNFWYSSSYTPVAVSEAQGHVSGIWIISFVSLVSFSTLDITRQCVTVQIFMGSNS</sequence>
<dbReference type="AlphaFoldDB" id="A0A3N7F3H9"/>
<dbReference type="OMA" id="CHCKELV"/>
<name>A0A3N7F3H9_POPTR</name>
<dbReference type="Proteomes" id="UP000006729">
    <property type="component" value="Chromosome 6"/>
</dbReference>
<evidence type="ECO:0000313" key="3">
    <source>
        <dbReference type="Proteomes" id="UP000006729"/>
    </source>
</evidence>
<evidence type="ECO:0000313" key="2">
    <source>
        <dbReference type="EMBL" id="RQO91863.1"/>
    </source>
</evidence>
<keyword evidence="1" id="KW-0472">Membrane</keyword>
<keyword evidence="3" id="KW-1185">Reference proteome</keyword>
<keyword evidence="1" id="KW-1133">Transmembrane helix</keyword>
<dbReference type="Gene3D" id="3.60.10.10">
    <property type="entry name" value="Endonuclease/exonuclease/phosphatase"/>
    <property type="match status" value="1"/>
</dbReference>
<organism evidence="2 3">
    <name type="scientific">Populus trichocarpa</name>
    <name type="common">Western balsam poplar</name>
    <name type="synonym">Populus balsamifera subsp. trichocarpa</name>
    <dbReference type="NCBI Taxonomy" id="3694"/>
    <lineage>
        <taxon>Eukaryota</taxon>
        <taxon>Viridiplantae</taxon>
        <taxon>Streptophyta</taxon>
        <taxon>Embryophyta</taxon>
        <taxon>Tracheophyta</taxon>
        <taxon>Spermatophyta</taxon>
        <taxon>Magnoliopsida</taxon>
        <taxon>eudicotyledons</taxon>
        <taxon>Gunneridae</taxon>
        <taxon>Pentapetalae</taxon>
        <taxon>rosids</taxon>
        <taxon>fabids</taxon>
        <taxon>Malpighiales</taxon>
        <taxon>Salicaceae</taxon>
        <taxon>Saliceae</taxon>
        <taxon>Populus</taxon>
    </lineage>
</organism>
<evidence type="ECO:0000256" key="1">
    <source>
        <dbReference type="SAM" id="Phobius"/>
    </source>
</evidence>
<dbReference type="PANTHER" id="PTHR35218:SF9">
    <property type="entry name" value="ENDONUCLEASE_EXONUCLEASE_PHOSPHATASE DOMAIN-CONTAINING PROTEIN"/>
    <property type="match status" value="1"/>
</dbReference>
<dbReference type="Gramene" id="Potri.006G175050.1.v4.1">
    <property type="protein sequence ID" value="Potri.006G175050.1.v4.1"/>
    <property type="gene ID" value="Potri.006G175050.v4.1"/>
</dbReference>
<gene>
    <name evidence="2" type="ORF">POPTR_006G175050</name>
</gene>
<dbReference type="SUPFAM" id="SSF56219">
    <property type="entry name" value="DNase I-like"/>
    <property type="match status" value="1"/>
</dbReference>
<dbReference type="PANTHER" id="PTHR35218">
    <property type="entry name" value="RNASE H DOMAIN-CONTAINING PROTEIN"/>
    <property type="match status" value="1"/>
</dbReference>
<feature type="transmembrane region" description="Helical" evidence="1">
    <location>
        <begin position="6"/>
        <end position="31"/>
    </location>
</feature>
<dbReference type="InParanoid" id="A0A3N7F3H9"/>
<dbReference type="InterPro" id="IPR036691">
    <property type="entry name" value="Endo/exonu/phosph_ase_sf"/>
</dbReference>
<keyword evidence="1" id="KW-0812">Transmembrane</keyword>
<proteinExistence type="predicted"/>
<reference evidence="2 3" key="1">
    <citation type="journal article" date="2006" name="Science">
        <title>The genome of black cottonwood, Populus trichocarpa (Torr. &amp; Gray).</title>
        <authorList>
            <person name="Tuskan G.A."/>
            <person name="Difazio S."/>
            <person name="Jansson S."/>
            <person name="Bohlmann J."/>
            <person name="Grigoriev I."/>
            <person name="Hellsten U."/>
            <person name="Putnam N."/>
            <person name="Ralph S."/>
            <person name="Rombauts S."/>
            <person name="Salamov A."/>
            <person name="Schein J."/>
            <person name="Sterck L."/>
            <person name="Aerts A."/>
            <person name="Bhalerao R.R."/>
            <person name="Bhalerao R.P."/>
            <person name="Blaudez D."/>
            <person name="Boerjan W."/>
            <person name="Brun A."/>
            <person name="Brunner A."/>
            <person name="Busov V."/>
            <person name="Campbell M."/>
            <person name="Carlson J."/>
            <person name="Chalot M."/>
            <person name="Chapman J."/>
            <person name="Chen G.L."/>
            <person name="Cooper D."/>
            <person name="Coutinho P.M."/>
            <person name="Couturier J."/>
            <person name="Covert S."/>
            <person name="Cronk Q."/>
            <person name="Cunningham R."/>
            <person name="Davis J."/>
            <person name="Degroeve S."/>
            <person name="Dejardin A."/>
            <person name="Depamphilis C."/>
            <person name="Detter J."/>
            <person name="Dirks B."/>
            <person name="Dubchak I."/>
            <person name="Duplessis S."/>
            <person name="Ehlting J."/>
            <person name="Ellis B."/>
            <person name="Gendler K."/>
            <person name="Goodstein D."/>
            <person name="Gribskov M."/>
            <person name="Grimwood J."/>
            <person name="Groover A."/>
            <person name="Gunter L."/>
            <person name="Hamberger B."/>
            <person name="Heinze B."/>
            <person name="Helariutta Y."/>
            <person name="Henrissat B."/>
            <person name="Holligan D."/>
            <person name="Holt R."/>
            <person name="Huang W."/>
            <person name="Islam-Faridi N."/>
            <person name="Jones S."/>
            <person name="Jones-Rhoades M."/>
            <person name="Jorgensen R."/>
            <person name="Joshi C."/>
            <person name="Kangasjarvi J."/>
            <person name="Karlsson J."/>
            <person name="Kelleher C."/>
            <person name="Kirkpatrick R."/>
            <person name="Kirst M."/>
            <person name="Kohler A."/>
            <person name="Kalluri U."/>
            <person name="Larimer F."/>
            <person name="Leebens-Mack J."/>
            <person name="Leple J.C."/>
            <person name="Locascio P."/>
            <person name="Lou Y."/>
            <person name="Lucas S."/>
            <person name="Martin F."/>
            <person name="Montanini B."/>
            <person name="Napoli C."/>
            <person name="Nelson D.R."/>
            <person name="Nelson C."/>
            <person name="Nieminen K."/>
            <person name="Nilsson O."/>
            <person name="Pereda V."/>
            <person name="Peter G."/>
            <person name="Philippe R."/>
            <person name="Pilate G."/>
            <person name="Poliakov A."/>
            <person name="Razumovskaya J."/>
            <person name="Richardson P."/>
            <person name="Rinaldi C."/>
            <person name="Ritland K."/>
            <person name="Rouze P."/>
            <person name="Ryaboy D."/>
            <person name="Schmutz J."/>
            <person name="Schrader J."/>
            <person name="Segerman B."/>
            <person name="Shin H."/>
            <person name="Siddiqui A."/>
            <person name="Sterky F."/>
            <person name="Terry A."/>
            <person name="Tsai C.J."/>
            <person name="Uberbacher E."/>
            <person name="Unneberg P."/>
            <person name="Vahala J."/>
            <person name="Wall K."/>
            <person name="Wessler S."/>
            <person name="Yang G."/>
            <person name="Yin T."/>
            <person name="Douglas C."/>
            <person name="Marra M."/>
            <person name="Sandberg G."/>
            <person name="Van de Peer Y."/>
            <person name="Rokhsar D."/>
        </authorList>
    </citation>
    <scope>NUCLEOTIDE SEQUENCE [LARGE SCALE GENOMIC DNA]</scope>
    <source>
        <strain evidence="3">cv. Nisqually</strain>
    </source>
</reference>
<protein>
    <submittedName>
        <fullName evidence="2">Uncharacterized protein</fullName>
    </submittedName>
</protein>
<dbReference type="EMBL" id="CM009295">
    <property type="protein sequence ID" value="RQO91863.1"/>
    <property type="molecule type" value="Genomic_DNA"/>
</dbReference>